<dbReference type="PANTHER" id="PTHR33333:SF32">
    <property type="entry name" value="PSAD1"/>
    <property type="match status" value="1"/>
</dbReference>
<dbReference type="AlphaFoldDB" id="A0A5N6QVE0"/>
<organism evidence="3 4">
    <name type="scientific">Carpinus fangiana</name>
    <dbReference type="NCBI Taxonomy" id="176857"/>
    <lineage>
        <taxon>Eukaryota</taxon>
        <taxon>Viridiplantae</taxon>
        <taxon>Streptophyta</taxon>
        <taxon>Embryophyta</taxon>
        <taxon>Tracheophyta</taxon>
        <taxon>Spermatophyta</taxon>
        <taxon>Magnoliopsida</taxon>
        <taxon>eudicotyledons</taxon>
        <taxon>Gunneridae</taxon>
        <taxon>Pentapetalae</taxon>
        <taxon>rosids</taxon>
        <taxon>fabids</taxon>
        <taxon>Fagales</taxon>
        <taxon>Betulaceae</taxon>
        <taxon>Carpinus</taxon>
    </lineage>
</organism>
<keyword evidence="2" id="KW-0472">Membrane</keyword>
<feature type="region of interest" description="Disordered" evidence="1">
    <location>
        <begin position="24"/>
        <end position="45"/>
    </location>
</feature>
<reference evidence="3 4" key="1">
    <citation type="submission" date="2019-06" db="EMBL/GenBank/DDBJ databases">
        <title>A chromosomal-level reference genome of Carpinus fangiana (Coryloideae, Betulaceae).</title>
        <authorList>
            <person name="Yang X."/>
            <person name="Wang Z."/>
            <person name="Zhang L."/>
            <person name="Hao G."/>
            <person name="Liu J."/>
            <person name="Yang Y."/>
        </authorList>
    </citation>
    <scope>NUCLEOTIDE SEQUENCE [LARGE SCALE GENOMIC DNA]</scope>
    <source>
        <strain evidence="3">Cfa_2016G</strain>
        <tissue evidence="3">Leaf</tissue>
    </source>
</reference>
<dbReference type="EMBL" id="CM017322">
    <property type="protein sequence ID" value="KAE8010093.1"/>
    <property type="molecule type" value="Genomic_DNA"/>
</dbReference>
<name>A0A5N6QVE0_9ROSI</name>
<protein>
    <submittedName>
        <fullName evidence="3">Uncharacterized protein</fullName>
    </submittedName>
</protein>
<gene>
    <name evidence="3" type="ORF">FH972_006486</name>
</gene>
<keyword evidence="2" id="KW-0812">Transmembrane</keyword>
<evidence type="ECO:0000256" key="1">
    <source>
        <dbReference type="SAM" id="MobiDB-lite"/>
    </source>
</evidence>
<evidence type="ECO:0000313" key="3">
    <source>
        <dbReference type="EMBL" id="KAE8010093.1"/>
    </source>
</evidence>
<feature type="compositionally biased region" description="Low complexity" evidence="1">
    <location>
        <begin position="24"/>
        <end position="41"/>
    </location>
</feature>
<evidence type="ECO:0000313" key="4">
    <source>
        <dbReference type="Proteomes" id="UP000327013"/>
    </source>
</evidence>
<keyword evidence="2" id="KW-1133">Transmembrane helix</keyword>
<feature type="transmembrane region" description="Helical" evidence="2">
    <location>
        <begin position="54"/>
        <end position="75"/>
    </location>
</feature>
<dbReference type="PANTHER" id="PTHR33333">
    <property type="entry name" value="ERYTHROCYTE MEMBRANE PROTEIN 1-LIKE"/>
    <property type="match status" value="1"/>
</dbReference>
<keyword evidence="4" id="KW-1185">Reference proteome</keyword>
<evidence type="ECO:0000256" key="2">
    <source>
        <dbReference type="SAM" id="Phobius"/>
    </source>
</evidence>
<proteinExistence type="predicted"/>
<dbReference type="OrthoDB" id="1724124at2759"/>
<dbReference type="InterPro" id="IPR039926">
    <property type="entry name" value="Egg_app_1"/>
</dbReference>
<accession>A0A5N6QVE0</accession>
<dbReference type="Proteomes" id="UP000327013">
    <property type="component" value="Chromosome 2"/>
</dbReference>
<sequence length="133" mass="14152">MHVFPAKDEKNQIIKHSNCRAIMGSSESTMGSNGSTSTGRSTETEGKVSYGTKVAAAAAIGIGLLAGAAAAVSILSGSETDETNRTTMKAPGKNDEVIYRDDFEKDPKTYFQNLRSLPFPLFLWASQTDGRSG</sequence>